<keyword evidence="2" id="KW-1185">Reference proteome</keyword>
<accession>A0ABW1H7G2</accession>
<dbReference type="Gene3D" id="1.25.40.10">
    <property type="entry name" value="Tetratricopeptide repeat domain"/>
    <property type="match status" value="1"/>
</dbReference>
<proteinExistence type="predicted"/>
<dbReference type="Proteomes" id="UP001596226">
    <property type="component" value="Unassembled WGS sequence"/>
</dbReference>
<gene>
    <name evidence="1" type="ORF">ACFQGL_13255</name>
</gene>
<name>A0ABW1H7G2_9ACTN</name>
<protein>
    <submittedName>
        <fullName evidence="1">Uncharacterized protein</fullName>
    </submittedName>
</protein>
<dbReference type="RefSeq" id="WP_377510736.1">
    <property type="nucleotide sequence ID" value="NZ_JBHSQS010000007.1"/>
</dbReference>
<organism evidence="1 2">
    <name type="scientific">Micromonospora vulcania</name>
    <dbReference type="NCBI Taxonomy" id="1441873"/>
    <lineage>
        <taxon>Bacteria</taxon>
        <taxon>Bacillati</taxon>
        <taxon>Actinomycetota</taxon>
        <taxon>Actinomycetes</taxon>
        <taxon>Micromonosporales</taxon>
        <taxon>Micromonosporaceae</taxon>
        <taxon>Micromonospora</taxon>
    </lineage>
</organism>
<evidence type="ECO:0000313" key="2">
    <source>
        <dbReference type="Proteomes" id="UP001596226"/>
    </source>
</evidence>
<dbReference type="EMBL" id="JBHSQS010000007">
    <property type="protein sequence ID" value="MFC5924311.1"/>
    <property type="molecule type" value="Genomic_DNA"/>
</dbReference>
<dbReference type="InterPro" id="IPR011990">
    <property type="entry name" value="TPR-like_helical_dom_sf"/>
</dbReference>
<evidence type="ECO:0000313" key="1">
    <source>
        <dbReference type="EMBL" id="MFC5924311.1"/>
    </source>
</evidence>
<reference evidence="2" key="1">
    <citation type="journal article" date="2019" name="Int. J. Syst. Evol. Microbiol.">
        <title>The Global Catalogue of Microorganisms (GCM) 10K type strain sequencing project: providing services to taxonomists for standard genome sequencing and annotation.</title>
        <authorList>
            <consortium name="The Broad Institute Genomics Platform"/>
            <consortium name="The Broad Institute Genome Sequencing Center for Infectious Disease"/>
            <person name="Wu L."/>
            <person name="Ma J."/>
        </authorList>
    </citation>
    <scope>NUCLEOTIDE SEQUENCE [LARGE SCALE GENOMIC DNA]</scope>
    <source>
        <strain evidence="2">CGMCC 4.7144</strain>
    </source>
</reference>
<sequence length="287" mass="30910">MGPDERERLFERAREHSTRQDTWAEADLLWVRVIDAYRQAVQGPGQAERRDQQQLARALSRRGMLLSARGRAADGMAPGGEAVTIFERVNDAVAAESADVTGPPRDEALAELITGLVDLSEVAFAAGQVATRMELLERAVAVGLSTVGAPPSAGPRTKAAMGTAYHNQATALLHRSITRPAPDESVREAAQAASRACELRQALLDPMSPLSVWEMANTYGVYARCLVLIGELDRADAVLAMGNRLVEWLGPAGAQPALHLGMAQDAVAHARATAEGTGAPRRRWWHR</sequence>
<comment type="caution">
    <text evidence="1">The sequence shown here is derived from an EMBL/GenBank/DDBJ whole genome shotgun (WGS) entry which is preliminary data.</text>
</comment>